<proteinExistence type="predicted"/>
<organism evidence="2 3">
    <name type="scientific">Umbra pygmaea</name>
    <name type="common">Eastern mudminnow</name>
    <dbReference type="NCBI Taxonomy" id="75934"/>
    <lineage>
        <taxon>Eukaryota</taxon>
        <taxon>Metazoa</taxon>
        <taxon>Chordata</taxon>
        <taxon>Craniata</taxon>
        <taxon>Vertebrata</taxon>
        <taxon>Euteleostomi</taxon>
        <taxon>Actinopterygii</taxon>
        <taxon>Neopterygii</taxon>
        <taxon>Teleostei</taxon>
        <taxon>Protacanthopterygii</taxon>
        <taxon>Esociformes</taxon>
        <taxon>Umbridae</taxon>
        <taxon>Umbra</taxon>
    </lineage>
</organism>
<feature type="region of interest" description="Disordered" evidence="1">
    <location>
        <begin position="1"/>
        <end position="22"/>
    </location>
</feature>
<feature type="compositionally biased region" description="Basic and acidic residues" evidence="1">
    <location>
        <begin position="1"/>
        <end position="10"/>
    </location>
</feature>
<evidence type="ECO:0000313" key="3">
    <source>
        <dbReference type="Proteomes" id="UP001557470"/>
    </source>
</evidence>
<keyword evidence="3" id="KW-1185">Reference proteome</keyword>
<name>A0ABD0WBR7_UMBPY</name>
<feature type="region of interest" description="Disordered" evidence="1">
    <location>
        <begin position="84"/>
        <end position="118"/>
    </location>
</feature>
<feature type="compositionally biased region" description="Basic residues" evidence="1">
    <location>
        <begin position="101"/>
        <end position="112"/>
    </location>
</feature>
<comment type="caution">
    <text evidence="2">The sequence shown here is derived from an EMBL/GenBank/DDBJ whole genome shotgun (WGS) entry which is preliminary data.</text>
</comment>
<accession>A0ABD0WBR7</accession>
<evidence type="ECO:0000256" key="1">
    <source>
        <dbReference type="SAM" id="MobiDB-lite"/>
    </source>
</evidence>
<protein>
    <submittedName>
        <fullName evidence="2">Uncharacterized protein</fullName>
    </submittedName>
</protein>
<gene>
    <name evidence="2" type="ORF">UPYG_G00344940</name>
</gene>
<dbReference type="EMBL" id="JAGEUA010000011">
    <property type="protein sequence ID" value="KAL0962756.1"/>
    <property type="molecule type" value="Genomic_DNA"/>
</dbReference>
<reference evidence="2 3" key="1">
    <citation type="submission" date="2024-06" db="EMBL/GenBank/DDBJ databases">
        <authorList>
            <person name="Pan Q."/>
            <person name="Wen M."/>
            <person name="Jouanno E."/>
            <person name="Zahm M."/>
            <person name="Klopp C."/>
            <person name="Cabau C."/>
            <person name="Louis A."/>
            <person name="Berthelot C."/>
            <person name="Parey E."/>
            <person name="Roest Crollius H."/>
            <person name="Montfort J."/>
            <person name="Robinson-Rechavi M."/>
            <person name="Bouchez O."/>
            <person name="Lampietro C."/>
            <person name="Lopez Roques C."/>
            <person name="Donnadieu C."/>
            <person name="Postlethwait J."/>
            <person name="Bobe J."/>
            <person name="Verreycken H."/>
            <person name="Guiguen Y."/>
        </authorList>
    </citation>
    <scope>NUCLEOTIDE SEQUENCE [LARGE SCALE GENOMIC DNA]</scope>
    <source>
        <strain evidence="2">Up_M1</strain>
        <tissue evidence="2">Testis</tissue>
    </source>
</reference>
<dbReference type="Proteomes" id="UP001557470">
    <property type="component" value="Unassembled WGS sequence"/>
</dbReference>
<sequence>MILRSREPSRRRSGQISPNATHMKEITNFNGSLRRLQPLILDSKPRFRMRLFGPAWRTKLSHWQQAESMEVLPLKKEETSCSSIGGGGWRRIGSQKTWPHQQHHHPHHHHISRGTLQG</sequence>
<dbReference type="AlphaFoldDB" id="A0ABD0WBR7"/>
<evidence type="ECO:0000313" key="2">
    <source>
        <dbReference type="EMBL" id="KAL0962756.1"/>
    </source>
</evidence>